<dbReference type="Gene3D" id="3.90.1140.10">
    <property type="entry name" value="Cyclic phosphodiesterase"/>
    <property type="match status" value="1"/>
</dbReference>
<dbReference type="GO" id="GO:0016874">
    <property type="term" value="F:ligase activity"/>
    <property type="evidence" value="ECO:0007669"/>
    <property type="project" value="UniProtKB-KW"/>
</dbReference>
<accession>A0A7W5ZJW1</accession>
<dbReference type="AlphaFoldDB" id="A0A7W5ZJW1"/>
<dbReference type="InterPro" id="IPR009097">
    <property type="entry name" value="Cyclic_Pdiesterase"/>
</dbReference>
<organism evidence="1 2">
    <name type="scientific">Runella defluvii</name>
    <dbReference type="NCBI Taxonomy" id="370973"/>
    <lineage>
        <taxon>Bacteria</taxon>
        <taxon>Pseudomonadati</taxon>
        <taxon>Bacteroidota</taxon>
        <taxon>Cytophagia</taxon>
        <taxon>Cytophagales</taxon>
        <taxon>Spirosomataceae</taxon>
        <taxon>Runella</taxon>
    </lineage>
</organism>
<reference evidence="1 2" key="1">
    <citation type="submission" date="2020-08" db="EMBL/GenBank/DDBJ databases">
        <title>Genomic Encyclopedia of Type Strains, Phase IV (KMG-IV): sequencing the most valuable type-strain genomes for metagenomic binning, comparative biology and taxonomic classification.</title>
        <authorList>
            <person name="Goeker M."/>
        </authorList>
    </citation>
    <scope>NUCLEOTIDE SEQUENCE [LARGE SCALE GENOMIC DNA]</scope>
    <source>
        <strain evidence="1 2">DSM 17976</strain>
    </source>
</reference>
<sequence>MNLEAHYQQMWLAANEGFAKGLFEYDPLIDSPVDTRRGITLIARPSAESKQQIHTMLDALFLLEPQQYYYPLTDIHLTVLSIISCYEGFSLSAIHPQEYIDRIREVVKKYAGFRVRFSGITASASCVLVQGFPMDDTLAAIRNDLRTTFKTSSLQHSIDKRYSIQTAHSTVIRFRVPLVQPVAFVERLQAFYAHDFGTFDVNMLELVFNDWYQRSENFLLLESFFLGVNANQFT</sequence>
<dbReference type="EMBL" id="JACIBY010000005">
    <property type="protein sequence ID" value="MBB3838657.1"/>
    <property type="molecule type" value="Genomic_DNA"/>
</dbReference>
<keyword evidence="1" id="KW-0436">Ligase</keyword>
<evidence type="ECO:0000313" key="1">
    <source>
        <dbReference type="EMBL" id="MBB3838657.1"/>
    </source>
</evidence>
<proteinExistence type="predicted"/>
<keyword evidence="2" id="KW-1185">Reference proteome</keyword>
<dbReference type="RefSeq" id="WP_183974308.1">
    <property type="nucleotide sequence ID" value="NZ_JACIBY010000005.1"/>
</dbReference>
<dbReference type="SUPFAM" id="SSF55144">
    <property type="entry name" value="LigT-like"/>
    <property type="match status" value="1"/>
</dbReference>
<name>A0A7W5ZJW1_9BACT</name>
<gene>
    <name evidence="1" type="ORF">FHS57_002663</name>
</gene>
<comment type="caution">
    <text evidence="1">The sequence shown here is derived from an EMBL/GenBank/DDBJ whole genome shotgun (WGS) entry which is preliminary data.</text>
</comment>
<dbReference type="Proteomes" id="UP000541352">
    <property type="component" value="Unassembled WGS sequence"/>
</dbReference>
<protein>
    <submittedName>
        <fullName evidence="1">2'-5' RNA ligase</fullName>
    </submittedName>
</protein>
<evidence type="ECO:0000313" key="2">
    <source>
        <dbReference type="Proteomes" id="UP000541352"/>
    </source>
</evidence>